<dbReference type="CDD" id="cd04852">
    <property type="entry name" value="Peptidases_S8_3"/>
    <property type="match status" value="1"/>
</dbReference>
<evidence type="ECO:0000313" key="15">
    <source>
        <dbReference type="RefSeq" id="XP_014503787.1"/>
    </source>
</evidence>
<comment type="subcellular location">
    <subcellularLocation>
        <location evidence="1">Secreted</location>
    </subcellularLocation>
</comment>
<name>A0A1S3UCN6_VIGRR</name>
<dbReference type="Gene3D" id="3.30.70.80">
    <property type="entry name" value="Peptidase S8 propeptide/proteinase inhibitor I9"/>
    <property type="match status" value="1"/>
</dbReference>
<keyword evidence="5 10" id="KW-0732">Signal</keyword>
<reference evidence="15 16" key="2">
    <citation type="submission" date="2025-04" db="UniProtKB">
        <authorList>
            <consortium name="RefSeq"/>
        </authorList>
    </citation>
    <scope>IDENTIFICATION</scope>
    <source>
        <tissue evidence="15 16">Leaf</tissue>
    </source>
</reference>
<feature type="domain" description="Peptidase S8/S53" evidence="11">
    <location>
        <begin position="127"/>
        <end position="579"/>
    </location>
</feature>
<evidence type="ECO:0000256" key="6">
    <source>
        <dbReference type="ARBA" id="ARBA00022801"/>
    </source>
</evidence>
<dbReference type="InterPro" id="IPR045051">
    <property type="entry name" value="SBT"/>
</dbReference>
<dbReference type="InterPro" id="IPR037045">
    <property type="entry name" value="S8pro/Inhibitor_I9_sf"/>
</dbReference>
<keyword evidence="6 9" id="KW-0378">Hydrolase</keyword>
<dbReference type="InterPro" id="IPR034197">
    <property type="entry name" value="Peptidases_S8_3"/>
</dbReference>
<dbReference type="OrthoDB" id="206201at2759"/>
<dbReference type="PRINTS" id="PR00723">
    <property type="entry name" value="SUBTILISIN"/>
</dbReference>
<evidence type="ECO:0000313" key="16">
    <source>
        <dbReference type="RefSeq" id="XP_014503788.1"/>
    </source>
</evidence>
<dbReference type="Pfam" id="PF00082">
    <property type="entry name" value="Peptidase_S8"/>
    <property type="match status" value="1"/>
</dbReference>
<evidence type="ECO:0000259" key="12">
    <source>
        <dbReference type="Pfam" id="PF05922"/>
    </source>
</evidence>
<reference evidence="14" key="1">
    <citation type="journal article" date="2014" name="Nat. Commun.">
        <title>Genome sequence of mungbean and insights into evolution within Vigna species.</title>
        <authorList>
            <person name="Kang Y.J."/>
            <person name="Kim S.K."/>
            <person name="Kim M.Y."/>
            <person name="Lestari P."/>
            <person name="Kim K.H."/>
            <person name="Ha B.K."/>
            <person name="Jun T.H."/>
            <person name="Hwang W.J."/>
            <person name="Lee T."/>
            <person name="Lee J."/>
            <person name="Shim S."/>
            <person name="Yoon M.Y."/>
            <person name="Jang Y.E."/>
            <person name="Han K.S."/>
            <person name="Taeprayoon P."/>
            <person name="Yoon N."/>
            <person name="Somta P."/>
            <person name="Tanya P."/>
            <person name="Kim K.S."/>
            <person name="Gwag J.G."/>
            <person name="Moon J.K."/>
            <person name="Lee Y.H."/>
            <person name="Park B.S."/>
            <person name="Bombarely A."/>
            <person name="Doyle J.J."/>
            <person name="Jackson S.A."/>
            <person name="Schafleitner R."/>
            <person name="Srinives P."/>
            <person name="Varshney R.K."/>
            <person name="Lee S.H."/>
        </authorList>
    </citation>
    <scope>NUCLEOTIDE SEQUENCE [LARGE SCALE GENOMIC DNA]</scope>
    <source>
        <strain evidence="14">cv. VC1973A</strain>
    </source>
</reference>
<evidence type="ECO:0000256" key="4">
    <source>
        <dbReference type="ARBA" id="ARBA00022670"/>
    </source>
</evidence>
<feature type="domain" description="Inhibitor I9" evidence="12">
    <location>
        <begin position="31"/>
        <end position="103"/>
    </location>
</feature>
<dbReference type="Gene3D" id="3.50.30.30">
    <property type="match status" value="1"/>
</dbReference>
<feature type="signal peptide" evidence="10">
    <location>
        <begin position="1"/>
        <end position="24"/>
    </location>
</feature>
<dbReference type="GeneID" id="106764084"/>
<keyword evidence="7 9" id="KW-0720">Serine protease</keyword>
<evidence type="ECO:0000256" key="8">
    <source>
        <dbReference type="PIRSR" id="PIRSR615500-1"/>
    </source>
</evidence>
<evidence type="ECO:0000256" key="7">
    <source>
        <dbReference type="ARBA" id="ARBA00022825"/>
    </source>
</evidence>
<dbReference type="RefSeq" id="XP_014503789.1">
    <property type="nucleotide sequence ID" value="XM_014648303.1"/>
</dbReference>
<accession>A0A1S3UCN6</accession>
<dbReference type="InterPro" id="IPR041469">
    <property type="entry name" value="Subtilisin-like_FN3"/>
</dbReference>
<dbReference type="InterPro" id="IPR000209">
    <property type="entry name" value="Peptidase_S8/S53_dom"/>
</dbReference>
<feature type="chain" id="PRO_5010814596" evidence="10">
    <location>
        <begin position="25"/>
        <end position="736"/>
    </location>
</feature>
<dbReference type="PROSITE" id="PS00138">
    <property type="entry name" value="SUBTILASE_SER"/>
    <property type="match status" value="1"/>
</dbReference>
<dbReference type="PROSITE" id="PS51892">
    <property type="entry name" value="SUBTILASE"/>
    <property type="match status" value="1"/>
</dbReference>
<dbReference type="GO" id="GO:0009610">
    <property type="term" value="P:response to symbiotic fungus"/>
    <property type="evidence" value="ECO:0007669"/>
    <property type="project" value="UniProtKB-ARBA"/>
</dbReference>
<dbReference type="PANTHER" id="PTHR10795">
    <property type="entry name" value="PROPROTEIN CONVERTASE SUBTILISIN/KEXIN"/>
    <property type="match status" value="1"/>
</dbReference>
<dbReference type="GO" id="GO:0005576">
    <property type="term" value="C:extracellular region"/>
    <property type="evidence" value="ECO:0007669"/>
    <property type="project" value="UniProtKB-SubCell"/>
</dbReference>
<dbReference type="InterPro" id="IPR022398">
    <property type="entry name" value="Peptidase_S8_His-AS"/>
</dbReference>
<dbReference type="AlphaFoldDB" id="A0A1S3UCN6"/>
<evidence type="ECO:0000313" key="14">
    <source>
        <dbReference type="Proteomes" id="UP000087766"/>
    </source>
</evidence>
<dbReference type="CDD" id="cd02120">
    <property type="entry name" value="PA_subtilisin_like"/>
    <property type="match status" value="1"/>
</dbReference>
<evidence type="ECO:0000256" key="1">
    <source>
        <dbReference type="ARBA" id="ARBA00004613"/>
    </source>
</evidence>
<dbReference type="RefSeq" id="XP_014503788.1">
    <property type="nucleotide sequence ID" value="XM_014648302.1"/>
</dbReference>
<dbReference type="GO" id="GO:0006508">
    <property type="term" value="P:proteolysis"/>
    <property type="evidence" value="ECO:0007669"/>
    <property type="project" value="UniProtKB-KW"/>
</dbReference>
<dbReference type="Gene3D" id="2.60.40.2310">
    <property type="match status" value="1"/>
</dbReference>
<dbReference type="KEGG" id="vra:106764084"/>
<dbReference type="Pfam" id="PF17766">
    <property type="entry name" value="fn3_6"/>
    <property type="match status" value="1"/>
</dbReference>
<dbReference type="Proteomes" id="UP000087766">
    <property type="component" value="Chromosome 6"/>
</dbReference>
<sequence>MKTLGLSHLLQILTCILLLTPSFSKDDRKIYIVYMGEYPKGMELTESLHTTMVQSAISRKLAPDTLVHSYKSFNGFVARLTKEESERMKRLDDVVSVIPNRVHSIQTSRSWDFLGFPENVQRTKEESNTIVGVLDTGIWPNSSSFTDEGFGPPPEKWKGTCHNFTCNNKIIGAKYFRLGGVFPQGDLISPTDTSGHGSHCASTAAGNPVRNANLFGLGLGTARGGVPLARIAVYKVCWTNGCETADVLAGFDAAIMDGVDIISLSVGYGEVIYPNYFEDDFAIGAFHAMKRGILTSQAAGNLGPNPYTMSNLAPWFISVAASTIDRKFLTNLQLGNGQIFKGISVNTFSPTQKSYPLIYGGDAPAAVFNSSVSKFCYENTLDRALVKGKIVLCDAVTPSFPYFGYAGFASGAAGLIFIFPSTAPLVVAVVYALPAISITASDGNTVLSYLRSTSNPAATIFKSYEGKDSSAPYIAPFSSRGPNKVTPNILKPDIAAPGVEILAAWSPISPISGVKGDRRVSNFNIIYGTSMACPHVTAAAVYVKSFHPNWSPAAIKSALMTTATPMNPALNVEAEFAYGVGQINPLKAVNPGLVYDAGESDYISFLCGQGYNSSSLQKITDDNSTCTSANKGSVFNLNLPSFALSTPRSSYNNVTFGRTVTNVGSATSTYKATITAHPSSLNVQVLPSVLAFSSLGQRLSFTLKIEGSINTGLVSFSLIWDDGTFNVRSPVVVYVP</sequence>
<evidence type="ECO:0000259" key="11">
    <source>
        <dbReference type="Pfam" id="PF00082"/>
    </source>
</evidence>
<dbReference type="Gene3D" id="3.40.50.200">
    <property type="entry name" value="Peptidase S8/S53 domain"/>
    <property type="match status" value="1"/>
</dbReference>
<keyword evidence="4 9" id="KW-0645">Protease</keyword>
<evidence type="ECO:0000256" key="2">
    <source>
        <dbReference type="ARBA" id="ARBA00011073"/>
    </source>
</evidence>
<organism evidence="14 16">
    <name type="scientific">Vigna radiata var. radiata</name>
    <name type="common">Mung bean</name>
    <name type="synonym">Phaseolus aureus</name>
    <dbReference type="NCBI Taxonomy" id="3916"/>
    <lineage>
        <taxon>Eukaryota</taxon>
        <taxon>Viridiplantae</taxon>
        <taxon>Streptophyta</taxon>
        <taxon>Embryophyta</taxon>
        <taxon>Tracheophyta</taxon>
        <taxon>Spermatophyta</taxon>
        <taxon>Magnoliopsida</taxon>
        <taxon>eudicotyledons</taxon>
        <taxon>Gunneridae</taxon>
        <taxon>Pentapetalae</taxon>
        <taxon>rosids</taxon>
        <taxon>fabids</taxon>
        <taxon>Fabales</taxon>
        <taxon>Fabaceae</taxon>
        <taxon>Papilionoideae</taxon>
        <taxon>50 kb inversion clade</taxon>
        <taxon>NPAAA clade</taxon>
        <taxon>indigoferoid/millettioid clade</taxon>
        <taxon>Phaseoleae</taxon>
        <taxon>Vigna</taxon>
    </lineage>
</organism>
<evidence type="ECO:0000256" key="5">
    <source>
        <dbReference type="ARBA" id="ARBA00022729"/>
    </source>
</evidence>
<feature type="active site" description="Charge relay system" evidence="8 9">
    <location>
        <position position="135"/>
    </location>
</feature>
<dbReference type="InterPro" id="IPR036852">
    <property type="entry name" value="Peptidase_S8/S53_dom_sf"/>
</dbReference>
<feature type="active site" description="Charge relay system" evidence="8 9">
    <location>
        <position position="196"/>
    </location>
</feature>
<dbReference type="STRING" id="3916.A0A1S3UCN6"/>
<dbReference type="GO" id="GO:0009609">
    <property type="term" value="P:response to symbiotic bacterium"/>
    <property type="evidence" value="ECO:0007669"/>
    <property type="project" value="UniProtKB-ARBA"/>
</dbReference>
<dbReference type="InterPro" id="IPR015500">
    <property type="entry name" value="Peptidase_S8_subtilisin-rel"/>
</dbReference>
<evidence type="ECO:0000256" key="10">
    <source>
        <dbReference type="SAM" id="SignalP"/>
    </source>
</evidence>
<keyword evidence="3" id="KW-0964">Secreted</keyword>
<dbReference type="PROSITE" id="PS00137">
    <property type="entry name" value="SUBTILASE_HIS"/>
    <property type="match status" value="1"/>
</dbReference>
<gene>
    <name evidence="15 16 17" type="primary">LOC106764084</name>
</gene>
<evidence type="ECO:0000313" key="17">
    <source>
        <dbReference type="RefSeq" id="XP_014503789.1"/>
    </source>
</evidence>
<dbReference type="Pfam" id="PF05922">
    <property type="entry name" value="Inhibitor_I9"/>
    <property type="match status" value="1"/>
</dbReference>
<dbReference type="SUPFAM" id="SSF52743">
    <property type="entry name" value="Subtilisin-like"/>
    <property type="match status" value="1"/>
</dbReference>
<dbReference type="RefSeq" id="XP_014503787.1">
    <property type="nucleotide sequence ID" value="XM_014648301.1"/>
</dbReference>
<dbReference type="InterPro" id="IPR010259">
    <property type="entry name" value="S8pro/Inhibitor_I9"/>
</dbReference>
<dbReference type="FunFam" id="3.40.50.200:FF:000006">
    <property type="entry name" value="Subtilisin-like protease SBT1.5"/>
    <property type="match status" value="1"/>
</dbReference>
<keyword evidence="14" id="KW-1185">Reference proteome</keyword>
<evidence type="ECO:0000259" key="13">
    <source>
        <dbReference type="Pfam" id="PF17766"/>
    </source>
</evidence>
<protein>
    <submittedName>
        <fullName evidence="15 16">Cucumisin-like</fullName>
    </submittedName>
</protein>
<dbReference type="InterPro" id="IPR023828">
    <property type="entry name" value="Peptidase_S8_Ser-AS"/>
</dbReference>
<comment type="similarity">
    <text evidence="2 9">Belongs to the peptidase S8 family.</text>
</comment>
<feature type="active site" description="Charge relay system" evidence="8 9">
    <location>
        <position position="530"/>
    </location>
</feature>
<feature type="domain" description="Subtilisin-like protease fibronectin type-III" evidence="13">
    <location>
        <begin position="636"/>
        <end position="733"/>
    </location>
</feature>
<proteinExistence type="inferred from homology"/>
<evidence type="ECO:0000256" key="3">
    <source>
        <dbReference type="ARBA" id="ARBA00022525"/>
    </source>
</evidence>
<dbReference type="GO" id="GO:0004252">
    <property type="term" value="F:serine-type endopeptidase activity"/>
    <property type="evidence" value="ECO:0007669"/>
    <property type="project" value="UniProtKB-UniRule"/>
</dbReference>
<evidence type="ECO:0000256" key="9">
    <source>
        <dbReference type="PROSITE-ProRule" id="PRU01240"/>
    </source>
</evidence>